<evidence type="ECO:0000256" key="1">
    <source>
        <dbReference type="ARBA" id="ARBA00010617"/>
    </source>
</evidence>
<evidence type="ECO:0000256" key="5">
    <source>
        <dbReference type="PIRSR" id="PIRSR602401-1"/>
    </source>
</evidence>
<evidence type="ECO:0000313" key="8">
    <source>
        <dbReference type="Proteomes" id="UP000001294"/>
    </source>
</evidence>
<feature type="binding site" description="axial binding residue" evidence="5">
    <location>
        <position position="445"/>
    </location>
    <ligand>
        <name>heme</name>
        <dbReference type="ChEBI" id="CHEBI:30413"/>
    </ligand>
    <ligandPart>
        <name>Fe</name>
        <dbReference type="ChEBI" id="CHEBI:18248"/>
    </ligandPart>
</feature>
<keyword evidence="8" id="KW-1185">Reference proteome</keyword>
<dbReference type="PROSITE" id="PS00086">
    <property type="entry name" value="CYTOCHROME_P450"/>
    <property type="match status" value="1"/>
</dbReference>
<dbReference type="STRING" id="441960.B6Q840"/>
<dbReference type="PRINTS" id="PR00385">
    <property type="entry name" value="P450"/>
</dbReference>
<dbReference type="InterPro" id="IPR001128">
    <property type="entry name" value="Cyt_P450"/>
</dbReference>
<dbReference type="InterPro" id="IPR017972">
    <property type="entry name" value="Cyt_P450_CS"/>
</dbReference>
<dbReference type="SMR" id="B6Q840"/>
<dbReference type="GO" id="GO:0020037">
    <property type="term" value="F:heme binding"/>
    <property type="evidence" value="ECO:0007669"/>
    <property type="project" value="InterPro"/>
</dbReference>
<evidence type="ECO:0000256" key="6">
    <source>
        <dbReference type="RuleBase" id="RU000461"/>
    </source>
</evidence>
<dbReference type="Proteomes" id="UP000001294">
    <property type="component" value="Unassembled WGS sequence"/>
</dbReference>
<organism evidence="7 8">
    <name type="scientific">Talaromyces marneffei (strain ATCC 18224 / CBS 334.59 / QM 7333)</name>
    <name type="common">Penicillium marneffei</name>
    <dbReference type="NCBI Taxonomy" id="441960"/>
    <lineage>
        <taxon>Eukaryota</taxon>
        <taxon>Fungi</taxon>
        <taxon>Dikarya</taxon>
        <taxon>Ascomycota</taxon>
        <taxon>Pezizomycotina</taxon>
        <taxon>Eurotiomycetes</taxon>
        <taxon>Eurotiomycetidae</taxon>
        <taxon>Eurotiales</taxon>
        <taxon>Trichocomaceae</taxon>
        <taxon>Talaromyces</taxon>
        <taxon>Talaromyces sect. Talaromyces</taxon>
    </lineage>
</organism>
<evidence type="ECO:0000313" key="7">
    <source>
        <dbReference type="EMBL" id="EEA27807.1"/>
    </source>
</evidence>
<dbReference type="EMBL" id="DS995899">
    <property type="protein sequence ID" value="EEA27807.1"/>
    <property type="molecule type" value="Genomic_DNA"/>
</dbReference>
<keyword evidence="3 6" id="KW-0560">Oxidoreductase</keyword>
<keyword evidence="6" id="KW-0503">Monooxygenase</keyword>
<evidence type="ECO:0000256" key="2">
    <source>
        <dbReference type="ARBA" id="ARBA00022723"/>
    </source>
</evidence>
<dbReference type="Gene3D" id="1.10.630.10">
    <property type="entry name" value="Cytochrome P450"/>
    <property type="match status" value="1"/>
</dbReference>
<dbReference type="PANTHER" id="PTHR46300">
    <property type="entry name" value="P450, PUTATIVE (EUROFUNG)-RELATED-RELATED"/>
    <property type="match status" value="1"/>
</dbReference>
<keyword evidence="5 6" id="KW-0349">Heme</keyword>
<dbReference type="OrthoDB" id="1103324at2759"/>
<reference evidence="8" key="1">
    <citation type="journal article" date="2015" name="Genome Announc.">
        <title>Genome sequence of the AIDS-associated pathogen Penicillium marneffei (ATCC18224) and its near taxonomic relative Talaromyces stipitatus (ATCC10500).</title>
        <authorList>
            <person name="Nierman W.C."/>
            <person name="Fedorova-Abrams N.D."/>
            <person name="Andrianopoulos A."/>
        </authorList>
    </citation>
    <scope>NUCLEOTIDE SEQUENCE [LARGE SCALE GENOMIC DNA]</scope>
    <source>
        <strain evidence="8">ATCC 18224 / CBS 334.59 / QM 7333</strain>
    </source>
</reference>
<dbReference type="PhylomeDB" id="B6Q840"/>
<accession>B6Q840</accession>
<dbReference type="Pfam" id="PF00067">
    <property type="entry name" value="p450"/>
    <property type="match status" value="1"/>
</dbReference>
<dbReference type="GO" id="GO:0005506">
    <property type="term" value="F:iron ion binding"/>
    <property type="evidence" value="ECO:0007669"/>
    <property type="project" value="InterPro"/>
</dbReference>
<protein>
    <submittedName>
        <fullName evidence="7">O-methylsterigmatocystin oxidoreductase, putative</fullName>
    </submittedName>
</protein>
<gene>
    <name evidence="7" type="ORF">PMAA_026510</name>
</gene>
<dbReference type="InterPro" id="IPR002401">
    <property type="entry name" value="Cyt_P450_E_grp-I"/>
</dbReference>
<dbReference type="InterPro" id="IPR036396">
    <property type="entry name" value="Cyt_P450_sf"/>
</dbReference>
<dbReference type="InterPro" id="IPR050364">
    <property type="entry name" value="Cytochrome_P450_fung"/>
</dbReference>
<keyword evidence="4 5" id="KW-0408">Iron</keyword>
<comment type="cofactor">
    <cofactor evidence="5">
        <name>heme</name>
        <dbReference type="ChEBI" id="CHEBI:30413"/>
    </cofactor>
</comment>
<dbReference type="SUPFAM" id="SSF48264">
    <property type="entry name" value="Cytochrome P450"/>
    <property type="match status" value="1"/>
</dbReference>
<dbReference type="CDD" id="cd11065">
    <property type="entry name" value="CYP64-like"/>
    <property type="match status" value="1"/>
</dbReference>
<dbReference type="AlphaFoldDB" id="B6Q840"/>
<dbReference type="HOGENOM" id="CLU_001570_2_1_1"/>
<dbReference type="GO" id="GO:0004497">
    <property type="term" value="F:monooxygenase activity"/>
    <property type="evidence" value="ECO:0007669"/>
    <property type="project" value="UniProtKB-KW"/>
</dbReference>
<evidence type="ECO:0000256" key="4">
    <source>
        <dbReference type="ARBA" id="ARBA00023004"/>
    </source>
</evidence>
<keyword evidence="2 5" id="KW-0479">Metal-binding</keyword>
<dbReference type="VEuPathDB" id="FungiDB:PMAA_026510"/>
<dbReference type="GO" id="GO:0016705">
    <property type="term" value="F:oxidoreductase activity, acting on paired donors, with incorporation or reduction of molecular oxygen"/>
    <property type="evidence" value="ECO:0007669"/>
    <property type="project" value="InterPro"/>
</dbReference>
<name>B6Q840_TALMQ</name>
<dbReference type="PANTHER" id="PTHR46300:SF11">
    <property type="entry name" value="OXIDOREDUCTASE, PUTATIVE-RELATED"/>
    <property type="match status" value="1"/>
</dbReference>
<comment type="similarity">
    <text evidence="1 6">Belongs to the cytochrome P450 family.</text>
</comment>
<sequence length="543" mass="61705">MSQIIFSAMVLGILYFVALLLRSIRKSHVALRNIPGPRPHFLLGNIPDFGDSRPLRLKQWAAEYGELFKLRLGWENWVFVNSPEAVKEIFDRQSQHTSSRAPSPVVSDLVSGNMRFLLMPYGPEWRSLRAVVHKLLTPKASDTFKPSQEYEAKQLIWDILTDNHDQESFYMHIRRYTTSVVMTSTYGRRVPKWECDDVRQIYKVMQDFTEIATPGAYLAESFPPLAKLPVFLQWWRGSALAAFRRQAAVWMDYWTTLQEQIAEQKAPPCFVKQFAETDYKKQNISELQAAFVAGSMIEAGSETTSSSLNTCVKYLAAYPEAQAKAYAELRKVVGEGRLPSYADEDALPYIRACVKETLRIRPVTNIGSPHYTTADITYKGIVIPKNTVVSINQYGLHFDPARYKDPEAFIPDRYLNHPLKAGAYAVHPDPYARDHFDFGAGRRACPGLHLAENSLFITIAMIVWAFEILPPLDDNGKVGTVDVSDEAYDESANTLPKPYKLRFVPRSATVEQLIRSEWAKAQKEGYWLRDVKVNQDGMVVSNA</sequence>
<evidence type="ECO:0000256" key="3">
    <source>
        <dbReference type="ARBA" id="ARBA00023002"/>
    </source>
</evidence>
<dbReference type="PRINTS" id="PR00463">
    <property type="entry name" value="EP450I"/>
</dbReference>
<proteinExistence type="inferred from homology"/>